<proteinExistence type="predicted"/>
<dbReference type="Proteomes" id="UP001162992">
    <property type="component" value="Chromosome 11"/>
</dbReference>
<name>A0ACC2C9H3_DIPCM</name>
<organism evidence="1 2">
    <name type="scientific">Diphasiastrum complanatum</name>
    <name type="common">Issler's clubmoss</name>
    <name type="synonym">Lycopodium complanatum</name>
    <dbReference type="NCBI Taxonomy" id="34168"/>
    <lineage>
        <taxon>Eukaryota</taxon>
        <taxon>Viridiplantae</taxon>
        <taxon>Streptophyta</taxon>
        <taxon>Embryophyta</taxon>
        <taxon>Tracheophyta</taxon>
        <taxon>Lycopodiopsida</taxon>
        <taxon>Lycopodiales</taxon>
        <taxon>Lycopodiaceae</taxon>
        <taxon>Lycopodioideae</taxon>
        <taxon>Diphasiastrum</taxon>
    </lineage>
</organism>
<accession>A0ACC2C9H3</accession>
<protein>
    <submittedName>
        <fullName evidence="1">Uncharacterized protein</fullName>
    </submittedName>
</protein>
<evidence type="ECO:0000313" key="2">
    <source>
        <dbReference type="Proteomes" id="UP001162992"/>
    </source>
</evidence>
<sequence length="86" mass="9218">MAGAGKVAKSAVSNPKLLEYLVCPLSKTPLRYCEQSQELINDELGVAYPVVDGIPCLVPADGRILDTGDNSHKSEPRQDAGYSPME</sequence>
<dbReference type="EMBL" id="CM055102">
    <property type="protein sequence ID" value="KAJ7538538.1"/>
    <property type="molecule type" value="Genomic_DNA"/>
</dbReference>
<keyword evidence="2" id="KW-1185">Reference proteome</keyword>
<evidence type="ECO:0000313" key="1">
    <source>
        <dbReference type="EMBL" id="KAJ7538538.1"/>
    </source>
</evidence>
<comment type="caution">
    <text evidence="1">The sequence shown here is derived from an EMBL/GenBank/DDBJ whole genome shotgun (WGS) entry which is preliminary data.</text>
</comment>
<gene>
    <name evidence="1" type="ORF">O6H91_11G053300</name>
</gene>
<reference evidence="2" key="1">
    <citation type="journal article" date="2024" name="Proc. Natl. Acad. Sci. U.S.A.">
        <title>Extraordinary preservation of gene collinearity over three hundred million years revealed in homosporous lycophytes.</title>
        <authorList>
            <person name="Li C."/>
            <person name="Wickell D."/>
            <person name="Kuo L.Y."/>
            <person name="Chen X."/>
            <person name="Nie B."/>
            <person name="Liao X."/>
            <person name="Peng D."/>
            <person name="Ji J."/>
            <person name="Jenkins J."/>
            <person name="Williams M."/>
            <person name="Shu S."/>
            <person name="Plott C."/>
            <person name="Barry K."/>
            <person name="Rajasekar S."/>
            <person name="Grimwood J."/>
            <person name="Han X."/>
            <person name="Sun S."/>
            <person name="Hou Z."/>
            <person name="He W."/>
            <person name="Dai G."/>
            <person name="Sun C."/>
            <person name="Schmutz J."/>
            <person name="Leebens-Mack J.H."/>
            <person name="Li F.W."/>
            <person name="Wang L."/>
        </authorList>
    </citation>
    <scope>NUCLEOTIDE SEQUENCE [LARGE SCALE GENOMIC DNA]</scope>
    <source>
        <strain evidence="2">cv. PW_Plant_1</strain>
    </source>
</reference>